<gene>
    <name evidence="1" type="ORF">DCAF_LOCUS13731</name>
</gene>
<dbReference type="AlphaFoldDB" id="A0AAV1RTA3"/>
<proteinExistence type="predicted"/>
<sequence length="60" mass="6346">DTLVVLAVPSKLAVGKYKETIAHSAFDSILKPSPPPASFWRSRFSCTPSQATAAKVSSTP</sequence>
<organism evidence="1 2">
    <name type="scientific">Dovyalis caffra</name>
    <dbReference type="NCBI Taxonomy" id="77055"/>
    <lineage>
        <taxon>Eukaryota</taxon>
        <taxon>Viridiplantae</taxon>
        <taxon>Streptophyta</taxon>
        <taxon>Embryophyta</taxon>
        <taxon>Tracheophyta</taxon>
        <taxon>Spermatophyta</taxon>
        <taxon>Magnoliopsida</taxon>
        <taxon>eudicotyledons</taxon>
        <taxon>Gunneridae</taxon>
        <taxon>Pentapetalae</taxon>
        <taxon>rosids</taxon>
        <taxon>fabids</taxon>
        <taxon>Malpighiales</taxon>
        <taxon>Salicaceae</taxon>
        <taxon>Flacourtieae</taxon>
        <taxon>Dovyalis</taxon>
    </lineage>
</organism>
<name>A0AAV1RTA3_9ROSI</name>
<feature type="non-terminal residue" evidence="1">
    <location>
        <position position="60"/>
    </location>
</feature>
<dbReference type="Proteomes" id="UP001314170">
    <property type="component" value="Unassembled WGS sequence"/>
</dbReference>
<comment type="caution">
    <text evidence="1">The sequence shown here is derived from an EMBL/GenBank/DDBJ whole genome shotgun (WGS) entry which is preliminary data.</text>
</comment>
<evidence type="ECO:0000313" key="2">
    <source>
        <dbReference type="Proteomes" id="UP001314170"/>
    </source>
</evidence>
<keyword evidence="2" id="KW-1185">Reference proteome</keyword>
<feature type="non-terminal residue" evidence="1">
    <location>
        <position position="1"/>
    </location>
</feature>
<protein>
    <submittedName>
        <fullName evidence="1">Uncharacterized protein</fullName>
    </submittedName>
</protein>
<reference evidence="1 2" key="1">
    <citation type="submission" date="2024-01" db="EMBL/GenBank/DDBJ databases">
        <authorList>
            <person name="Waweru B."/>
        </authorList>
    </citation>
    <scope>NUCLEOTIDE SEQUENCE [LARGE SCALE GENOMIC DNA]</scope>
</reference>
<accession>A0AAV1RTA3</accession>
<dbReference type="EMBL" id="CAWUPB010001156">
    <property type="protein sequence ID" value="CAK7338683.1"/>
    <property type="molecule type" value="Genomic_DNA"/>
</dbReference>
<evidence type="ECO:0000313" key="1">
    <source>
        <dbReference type="EMBL" id="CAK7338683.1"/>
    </source>
</evidence>